<evidence type="ECO:0000313" key="3">
    <source>
        <dbReference type="EMBL" id="MPL69337.1"/>
    </source>
</evidence>
<dbReference type="InterPro" id="IPR001387">
    <property type="entry name" value="Cro/C1-type_HTH"/>
</dbReference>
<dbReference type="Pfam" id="PF01381">
    <property type="entry name" value="HTH_3"/>
    <property type="match status" value="1"/>
</dbReference>
<dbReference type="InterPro" id="IPR010982">
    <property type="entry name" value="Lambda_DNA-bd_dom_sf"/>
</dbReference>
<dbReference type="EMBL" id="VSSQ01000046">
    <property type="protein sequence ID" value="MPL69337.1"/>
    <property type="molecule type" value="Genomic_DNA"/>
</dbReference>
<dbReference type="SMART" id="SM00530">
    <property type="entry name" value="HTH_XRE"/>
    <property type="match status" value="1"/>
</dbReference>
<keyword evidence="1" id="KW-0238">DNA-binding</keyword>
<dbReference type="Pfam" id="PF07883">
    <property type="entry name" value="Cupin_2"/>
    <property type="match status" value="1"/>
</dbReference>
<reference evidence="3" key="1">
    <citation type="submission" date="2019-08" db="EMBL/GenBank/DDBJ databases">
        <authorList>
            <person name="Kucharzyk K."/>
            <person name="Murdoch R.W."/>
            <person name="Higgins S."/>
            <person name="Loffler F."/>
        </authorList>
    </citation>
    <scope>NUCLEOTIDE SEQUENCE</scope>
</reference>
<dbReference type="InterPro" id="IPR014710">
    <property type="entry name" value="RmlC-like_jellyroll"/>
</dbReference>
<name>A0A644TS84_9ZZZZ</name>
<protein>
    <submittedName>
        <fullName evidence="3">HTH-type transcriptional regulator SutR</fullName>
    </submittedName>
</protein>
<dbReference type="PANTHER" id="PTHR46797:SF1">
    <property type="entry name" value="METHYLPHOSPHONATE SYNTHASE"/>
    <property type="match status" value="1"/>
</dbReference>
<organism evidence="3">
    <name type="scientific">bioreactor metagenome</name>
    <dbReference type="NCBI Taxonomy" id="1076179"/>
    <lineage>
        <taxon>unclassified sequences</taxon>
        <taxon>metagenomes</taxon>
        <taxon>ecological metagenomes</taxon>
    </lineage>
</organism>
<dbReference type="GO" id="GO:0003677">
    <property type="term" value="F:DNA binding"/>
    <property type="evidence" value="ECO:0007669"/>
    <property type="project" value="UniProtKB-KW"/>
</dbReference>
<feature type="domain" description="HTH cro/C1-type" evidence="2">
    <location>
        <begin position="15"/>
        <end position="69"/>
    </location>
</feature>
<dbReference type="PROSITE" id="PS50943">
    <property type="entry name" value="HTH_CROC1"/>
    <property type="match status" value="1"/>
</dbReference>
<gene>
    <name evidence="3" type="primary">sutR_1</name>
    <name evidence="3" type="ORF">SDC9_15076</name>
</gene>
<dbReference type="PANTHER" id="PTHR46797">
    <property type="entry name" value="HTH-TYPE TRANSCRIPTIONAL REGULATOR"/>
    <property type="match status" value="1"/>
</dbReference>
<dbReference type="Gene3D" id="1.10.260.40">
    <property type="entry name" value="lambda repressor-like DNA-binding domains"/>
    <property type="match status" value="1"/>
</dbReference>
<dbReference type="AlphaFoldDB" id="A0A644TS84"/>
<dbReference type="SUPFAM" id="SSF51182">
    <property type="entry name" value="RmlC-like cupins"/>
    <property type="match status" value="1"/>
</dbReference>
<dbReference type="CDD" id="cd00093">
    <property type="entry name" value="HTH_XRE"/>
    <property type="match status" value="1"/>
</dbReference>
<dbReference type="SUPFAM" id="SSF47413">
    <property type="entry name" value="lambda repressor-like DNA-binding domains"/>
    <property type="match status" value="1"/>
</dbReference>
<proteinExistence type="predicted"/>
<dbReference type="InterPro" id="IPR011051">
    <property type="entry name" value="RmlC_Cupin_sf"/>
</dbReference>
<sequence>MKKERGIMNTFGSNLKEERLKRGWTLKQLSEMSEVSIAMLSKIETGEKTPTIRVAGQISASLSLSISDLVGDNKCSKKCIVIRKEACKIISNPITGMKGKLASPGIPFNDLDIIHATLPPQSSSGPMPPHAHGAEEYFLVAEGQLIVTLNKTDTYELSAGDSIFFKANVYHEIKNQTEEECKYYLILHR</sequence>
<dbReference type="InterPro" id="IPR013096">
    <property type="entry name" value="Cupin_2"/>
</dbReference>
<dbReference type="CDD" id="cd02209">
    <property type="entry name" value="cupin_XRE_C"/>
    <property type="match status" value="1"/>
</dbReference>
<comment type="caution">
    <text evidence="3">The sequence shown here is derived from an EMBL/GenBank/DDBJ whole genome shotgun (WGS) entry which is preliminary data.</text>
</comment>
<accession>A0A644TS84</accession>
<dbReference type="InterPro" id="IPR050807">
    <property type="entry name" value="TransReg_Diox_bact_type"/>
</dbReference>
<dbReference type="GO" id="GO:0005829">
    <property type="term" value="C:cytosol"/>
    <property type="evidence" value="ECO:0007669"/>
    <property type="project" value="TreeGrafter"/>
</dbReference>
<dbReference type="Gene3D" id="2.60.120.10">
    <property type="entry name" value="Jelly Rolls"/>
    <property type="match status" value="1"/>
</dbReference>
<evidence type="ECO:0000259" key="2">
    <source>
        <dbReference type="PROSITE" id="PS50943"/>
    </source>
</evidence>
<dbReference type="GO" id="GO:0003700">
    <property type="term" value="F:DNA-binding transcription factor activity"/>
    <property type="evidence" value="ECO:0007669"/>
    <property type="project" value="TreeGrafter"/>
</dbReference>
<evidence type="ECO:0000256" key="1">
    <source>
        <dbReference type="ARBA" id="ARBA00023125"/>
    </source>
</evidence>